<dbReference type="PANTHER" id="PTHR30337:SF0">
    <property type="entry name" value="NUCLEASE SBCCD SUBUNIT D"/>
    <property type="match status" value="1"/>
</dbReference>
<dbReference type="InterPro" id="IPR050535">
    <property type="entry name" value="DNA_Repair-Maintenance_Comp"/>
</dbReference>
<keyword evidence="3" id="KW-0269">Exonuclease</keyword>
<evidence type="ECO:0000313" key="14">
    <source>
        <dbReference type="Proteomes" id="UP000228888"/>
    </source>
</evidence>
<dbReference type="EMBL" id="PETW01000025">
    <property type="protein sequence ID" value="PIV46435.1"/>
    <property type="molecule type" value="Genomic_DNA"/>
</dbReference>
<evidence type="ECO:0000313" key="7">
    <source>
        <dbReference type="EMBL" id="PIV46435.1"/>
    </source>
</evidence>
<keyword evidence="1" id="KW-0540">Nuclease</keyword>
<dbReference type="Proteomes" id="UP000228989">
    <property type="component" value="Unassembled WGS sequence"/>
</dbReference>
<evidence type="ECO:0000256" key="1">
    <source>
        <dbReference type="ARBA" id="ARBA00022722"/>
    </source>
</evidence>
<evidence type="ECO:0000313" key="8">
    <source>
        <dbReference type="EMBL" id="PIV89937.1"/>
    </source>
</evidence>
<evidence type="ECO:0000256" key="3">
    <source>
        <dbReference type="ARBA" id="ARBA00022839"/>
    </source>
</evidence>
<dbReference type="Proteomes" id="UP000229789">
    <property type="component" value="Unassembled WGS sequence"/>
</dbReference>
<dbReference type="InterPro" id="IPR004843">
    <property type="entry name" value="Calcineurin-like_PHP"/>
</dbReference>
<evidence type="ECO:0000313" key="9">
    <source>
        <dbReference type="EMBL" id="PIX28289.1"/>
    </source>
</evidence>
<sequence>MRFIHFADSHIGSWDSVPKLQELGIASLEKVCEEAASQKVDFVIIAGDLFDKPFVGFDLIGRTIDALMKLKYAKIPIYLICGSHDVSVLGESVVDLLEKAEIVVNVDKTKNLGESTKNINTQTNNSGIFTNDAKTQANIIGIGGKRRGLDKFLFGNSIEHPNSYAIFVFHNLVSEILGQEFPFIEGITLNQLPQKFDYYAASHIHIRKIVDFNSRGYGVVVYPGPLFPTNIDELRKLESGSYVIVSTSENKGKFASQVEVCEIKLKGVFEIKAKVELDINAQINNQTKDLKDKIVILTLKGKTNGKQIEIKEYVRALESFEPYCILINNKIEDSDIIKIDYQQSGECVEEIERRAIEEIAKTEIHQQMCADFGFNQLEILKTLMNNLNLEKQDGETNAAFEARVVNIFKTIIKAKNEKSLFDKIGESQQKIV</sequence>
<evidence type="ECO:0000313" key="11">
    <source>
        <dbReference type="EMBL" id="PJB04196.1"/>
    </source>
</evidence>
<dbReference type="InterPro" id="IPR041796">
    <property type="entry name" value="Mre11_N"/>
</dbReference>
<reference evidence="5 15" key="2">
    <citation type="submission" date="2017-09" db="EMBL/GenBank/DDBJ databases">
        <title>Depth-based differentiation of microbial function through sediment-hosted aquifers and enrichment of novel symbionts in the deep terrestrial subsurface.</title>
        <authorList>
            <person name="Probst A.J."/>
            <person name="Ladd B."/>
            <person name="Jarett J.K."/>
            <person name="Geller-Mcgrath D.E."/>
            <person name="Sieber C.M."/>
            <person name="Emerson J.B."/>
            <person name="Anantharaman K."/>
            <person name="Thomas B.C."/>
            <person name="Malmstrom R."/>
            <person name="Stieglmeier M."/>
            <person name="Klingl A."/>
            <person name="Woyke T."/>
            <person name="Ryan C.M."/>
            <person name="Banfield J.F."/>
        </authorList>
    </citation>
    <scope>NUCLEOTIDE SEQUENCE [LARGE SCALE GENOMIC DNA]</scope>
    <source>
        <strain evidence="7">CG02_land_8_20_14_3_00_31_209</strain>
        <strain evidence="6">CG03_land_8_20_14_0_80_31_114</strain>
        <strain evidence="8">CG17_big_fil_post_rev_8_21_14_2_50_31_73</strain>
        <strain evidence="5">CG18_big_fil_WC_8_21_14_2_50_31_19</strain>
        <strain evidence="10">CG_4_10_14_0_8_um_filter_31_133</strain>
        <strain evidence="9">CG_4_8_14_3_um_filter</strain>
        <strain evidence="12">CG_4_9_14_0_8_um_filter_31_21</strain>
        <strain evidence="11">CG_4_9_14_3_um_filter_31_125</strain>
    </source>
</reference>
<evidence type="ECO:0000313" key="6">
    <source>
        <dbReference type="EMBL" id="PIV13568.1"/>
    </source>
</evidence>
<dbReference type="CDD" id="cd00840">
    <property type="entry name" value="MPP_Mre11_N"/>
    <property type="match status" value="1"/>
</dbReference>
<dbReference type="Proteomes" id="UP000228888">
    <property type="component" value="Unassembled WGS sequence"/>
</dbReference>
<accession>A0A2H9QTG1</accession>
<evidence type="ECO:0000313" key="15">
    <source>
        <dbReference type="Proteomes" id="UP000229789"/>
    </source>
</evidence>
<keyword evidence="2" id="KW-0378">Hydrolase</keyword>
<organism evidence="5 15">
    <name type="scientific">Huberarchaeum crystalense</name>
    <dbReference type="NCBI Taxonomy" id="2014257"/>
    <lineage>
        <taxon>Archaea</taxon>
        <taxon>Candidatus Huberarchaeota</taxon>
        <taxon>Candidatus Huberarchaeia</taxon>
        <taxon>Candidatus Huberarchaeales</taxon>
        <taxon>Candidatus Huberarchaeaceae</taxon>
        <taxon>Candidatus Huberarchaeum</taxon>
    </lineage>
</organism>
<dbReference type="Proteomes" id="UP000231232">
    <property type="component" value="Unassembled WGS sequence"/>
</dbReference>
<dbReference type="EMBL" id="PFIH01000008">
    <property type="protein sequence ID" value="PIX28289.1"/>
    <property type="molecule type" value="Genomic_DNA"/>
</dbReference>
<dbReference type="AlphaFoldDB" id="A0A2G9LJH2"/>
<evidence type="ECO:0000313" key="10">
    <source>
        <dbReference type="EMBL" id="PIY99865.1"/>
    </source>
</evidence>
<gene>
    <name evidence="12" type="ORF">CO072_02355</name>
    <name evidence="11" type="ORF">CO124_00645</name>
    <name evidence="7" type="ORF">COS22_01495</name>
    <name evidence="6" type="ORF">COS45_02195</name>
    <name evidence="8" type="ORF">COW47_00120</name>
    <name evidence="5" type="ORF">COW69_01105</name>
    <name evidence="10" type="ORF">COY63_01320</name>
    <name evidence="9" type="ORF">COZ66_00305</name>
</gene>
<dbReference type="Proteomes" id="UP000230713">
    <property type="component" value="Unassembled WGS sequence"/>
</dbReference>
<protein>
    <recommendedName>
        <fullName evidence="4">Calcineurin-like phosphoesterase domain-containing protein</fullName>
    </recommendedName>
</protein>
<dbReference type="SUPFAM" id="SSF56300">
    <property type="entry name" value="Metallo-dependent phosphatases"/>
    <property type="match status" value="1"/>
</dbReference>
<reference evidence="13 14" key="1">
    <citation type="submission" date="2017-09" db="EMBL/GenBank/DDBJ databases">
        <title>Depth-based differentiation of microbial function through sediment-hosted aquifers and enrichment of novel symbionts in the deep terrestrial subsurface.</title>
        <authorList>
            <person name="Probst A.J."/>
            <person name="Ladd B."/>
            <person name="Jarett J.K."/>
            <person name="Geller-Mcgrath D.E."/>
            <person name="Sieber C.M.K."/>
            <person name="Emerson J.B."/>
            <person name="Anantharaman K."/>
            <person name="Thomas B.C."/>
            <person name="Malmstrom R."/>
            <person name="Stieglmeier M."/>
            <person name="Klingl A."/>
            <person name="Woyke T."/>
            <person name="Ryan C.M."/>
            <person name="Banfield J.F."/>
        </authorList>
    </citation>
    <scope>NUCLEOTIDE SEQUENCE [LARGE SCALE GENOMIC DNA]</scope>
</reference>
<dbReference type="Gene3D" id="3.60.21.10">
    <property type="match status" value="1"/>
</dbReference>
<evidence type="ECO:0000313" key="12">
    <source>
        <dbReference type="EMBL" id="PJC01101.1"/>
    </source>
</evidence>
<dbReference type="EMBL" id="PFMG01000026">
    <property type="protein sequence ID" value="PIY99865.1"/>
    <property type="molecule type" value="Genomic_DNA"/>
</dbReference>
<name>A0A2G9LJH2_HUBC1</name>
<dbReference type="GO" id="GO:0004527">
    <property type="term" value="F:exonuclease activity"/>
    <property type="evidence" value="ECO:0007669"/>
    <property type="project" value="UniProtKB-KW"/>
</dbReference>
<accession>A0A2H9N310</accession>
<accession>A0A2H9PA02</accession>
<accession>A0A2H9RD60</accession>
<proteinExistence type="predicted"/>
<comment type="caution">
    <text evidence="5">The sequence shown here is derived from an EMBL/GenBank/DDBJ whole genome shotgun (WGS) entry which is preliminary data.</text>
</comment>
<accession>A0A2H9M780</accession>
<accession>A0A2H9MN29</accession>
<dbReference type="PANTHER" id="PTHR30337">
    <property type="entry name" value="COMPONENT OF ATP-DEPENDENT DSDNA EXONUCLEASE"/>
    <property type="match status" value="1"/>
</dbReference>
<feature type="domain" description="Calcineurin-like phosphoesterase" evidence="4">
    <location>
        <begin position="1"/>
        <end position="206"/>
    </location>
</feature>
<accession>A0A2G9LJH2</accession>
<evidence type="ECO:0000259" key="4">
    <source>
        <dbReference type="Pfam" id="PF00149"/>
    </source>
</evidence>
<dbReference type="EMBL" id="PFUW01000014">
    <property type="protein sequence ID" value="PJB04196.1"/>
    <property type="molecule type" value="Genomic_DNA"/>
</dbReference>
<dbReference type="EMBL" id="PFSX01000065">
    <property type="protein sequence ID" value="PJC01101.1"/>
    <property type="molecule type" value="Genomic_DNA"/>
</dbReference>
<accession>A0A2H9M387</accession>
<dbReference type="Proteomes" id="UP000230477">
    <property type="component" value="Unassembled WGS sequence"/>
</dbReference>
<evidence type="ECO:0000313" key="5">
    <source>
        <dbReference type="EMBL" id="PIN66664.1"/>
    </source>
</evidence>
<dbReference type="EMBL" id="PFFF01000001">
    <property type="protein sequence ID" value="PIV89937.1"/>
    <property type="molecule type" value="Genomic_DNA"/>
</dbReference>
<dbReference type="EMBL" id="PCUF01000010">
    <property type="protein sequence ID" value="PIN66664.1"/>
    <property type="molecule type" value="Genomic_DNA"/>
</dbReference>
<dbReference type="Proteomes" id="UP000228874">
    <property type="component" value="Unassembled WGS sequence"/>
</dbReference>
<dbReference type="InterPro" id="IPR029052">
    <property type="entry name" value="Metallo-depent_PP-like"/>
</dbReference>
<evidence type="ECO:0000256" key="2">
    <source>
        <dbReference type="ARBA" id="ARBA00022801"/>
    </source>
</evidence>
<dbReference type="Pfam" id="PF00149">
    <property type="entry name" value="Metallophos"/>
    <property type="match status" value="1"/>
</dbReference>
<dbReference type="Proteomes" id="UP000231449">
    <property type="component" value="Unassembled WGS sequence"/>
</dbReference>
<evidence type="ECO:0000313" key="13">
    <source>
        <dbReference type="Proteomes" id="UP000228874"/>
    </source>
</evidence>
<dbReference type="EMBL" id="PEUT01000054">
    <property type="protein sequence ID" value="PIV13568.1"/>
    <property type="molecule type" value="Genomic_DNA"/>
</dbReference>